<keyword evidence="3" id="KW-1185">Reference proteome</keyword>
<dbReference type="GO" id="GO:0008168">
    <property type="term" value="F:methyltransferase activity"/>
    <property type="evidence" value="ECO:0007669"/>
    <property type="project" value="UniProtKB-KW"/>
</dbReference>
<accession>A0ABT1XF40</accession>
<gene>
    <name evidence="2" type="ORF">NSP04_00985</name>
</gene>
<dbReference type="PANTHER" id="PTHR43591">
    <property type="entry name" value="METHYLTRANSFERASE"/>
    <property type="match status" value="1"/>
</dbReference>
<evidence type="ECO:0000313" key="2">
    <source>
        <dbReference type="EMBL" id="MCR2745218.1"/>
    </source>
</evidence>
<keyword evidence="2" id="KW-0808">Transferase</keyword>
<comment type="caution">
    <text evidence="2">The sequence shown here is derived from an EMBL/GenBank/DDBJ whole genome shotgun (WGS) entry which is preliminary data.</text>
</comment>
<protein>
    <submittedName>
        <fullName evidence="2">Class I SAM-dependent methyltransferase</fullName>
    </submittedName>
</protein>
<dbReference type="CDD" id="cd02440">
    <property type="entry name" value="AdoMet_MTases"/>
    <property type="match status" value="1"/>
</dbReference>
<dbReference type="Gene3D" id="3.40.50.150">
    <property type="entry name" value="Vaccinia Virus protein VP39"/>
    <property type="match status" value="1"/>
</dbReference>
<evidence type="ECO:0000259" key="1">
    <source>
        <dbReference type="Pfam" id="PF08241"/>
    </source>
</evidence>
<dbReference type="SUPFAM" id="SSF53335">
    <property type="entry name" value="S-adenosyl-L-methionine-dependent methyltransferases"/>
    <property type="match status" value="1"/>
</dbReference>
<feature type="domain" description="Methyltransferase type 11" evidence="1">
    <location>
        <begin position="29"/>
        <end position="127"/>
    </location>
</feature>
<sequence length="233" mass="26431">MFFKDINEINRQAWLRKILNGLPAGVRLLDAGAGELRNRRYCEHLEYVSQDFCQYHGSLGGASKEGLHSKKWDTSCIDLVSDIMAIPAPDASFDVILCSEVLEHVPEPTKALDEFTRLLKPGGVLILTAPFASNVHMAPYHYCSGFSKYWYEYHLPNRGFCIETLVANGDWYGVLQQEIARLGGFERQRRNWSWPLAYAYALLGLAYFKLRGNRCAKDVACFGWLCVAVKRAL</sequence>
<organism evidence="2 3">
    <name type="scientific">Limnobacter parvus</name>
    <dbReference type="NCBI Taxonomy" id="2939690"/>
    <lineage>
        <taxon>Bacteria</taxon>
        <taxon>Pseudomonadati</taxon>
        <taxon>Pseudomonadota</taxon>
        <taxon>Betaproteobacteria</taxon>
        <taxon>Burkholderiales</taxon>
        <taxon>Burkholderiaceae</taxon>
        <taxon>Limnobacter</taxon>
    </lineage>
</organism>
<dbReference type="RefSeq" id="WP_257510468.1">
    <property type="nucleotide sequence ID" value="NZ_JANKHG010000001.1"/>
</dbReference>
<evidence type="ECO:0000313" key="3">
    <source>
        <dbReference type="Proteomes" id="UP001165267"/>
    </source>
</evidence>
<dbReference type="EMBL" id="JANKHG010000001">
    <property type="protein sequence ID" value="MCR2745218.1"/>
    <property type="molecule type" value="Genomic_DNA"/>
</dbReference>
<proteinExistence type="predicted"/>
<reference evidence="2" key="1">
    <citation type="submission" date="2022-07" db="EMBL/GenBank/DDBJ databases">
        <authorList>
            <person name="Xamxidin M."/>
        </authorList>
    </citation>
    <scope>NUCLEOTIDE SEQUENCE</scope>
    <source>
        <strain evidence="2">YS8-69</strain>
    </source>
</reference>
<dbReference type="Pfam" id="PF08241">
    <property type="entry name" value="Methyltransf_11"/>
    <property type="match status" value="1"/>
</dbReference>
<keyword evidence="2" id="KW-0489">Methyltransferase</keyword>
<dbReference type="InterPro" id="IPR029063">
    <property type="entry name" value="SAM-dependent_MTases_sf"/>
</dbReference>
<name>A0ABT1XF40_9BURK</name>
<dbReference type="Proteomes" id="UP001165267">
    <property type="component" value="Unassembled WGS sequence"/>
</dbReference>
<dbReference type="InterPro" id="IPR013216">
    <property type="entry name" value="Methyltransf_11"/>
</dbReference>
<dbReference type="GO" id="GO:0032259">
    <property type="term" value="P:methylation"/>
    <property type="evidence" value="ECO:0007669"/>
    <property type="project" value="UniProtKB-KW"/>
</dbReference>